<feature type="compositionally biased region" description="Basic residues" evidence="2">
    <location>
        <begin position="225"/>
        <end position="237"/>
    </location>
</feature>
<feature type="region of interest" description="Disordered" evidence="2">
    <location>
        <begin position="1"/>
        <end position="237"/>
    </location>
</feature>
<accession>A0A9N8EGN9</accession>
<evidence type="ECO:0000313" key="5">
    <source>
        <dbReference type="Proteomes" id="UP001153069"/>
    </source>
</evidence>
<dbReference type="InterPro" id="IPR004827">
    <property type="entry name" value="bZIP"/>
</dbReference>
<gene>
    <name evidence="4" type="ORF">SEMRO_919_G220090.1</name>
</gene>
<feature type="compositionally biased region" description="Basic and acidic residues" evidence="2">
    <location>
        <begin position="19"/>
        <end position="32"/>
    </location>
</feature>
<organism evidence="4 5">
    <name type="scientific">Seminavis robusta</name>
    <dbReference type="NCBI Taxonomy" id="568900"/>
    <lineage>
        <taxon>Eukaryota</taxon>
        <taxon>Sar</taxon>
        <taxon>Stramenopiles</taxon>
        <taxon>Ochrophyta</taxon>
        <taxon>Bacillariophyta</taxon>
        <taxon>Bacillariophyceae</taxon>
        <taxon>Bacillariophycidae</taxon>
        <taxon>Naviculales</taxon>
        <taxon>Naviculaceae</taxon>
        <taxon>Seminavis</taxon>
    </lineage>
</organism>
<dbReference type="Proteomes" id="UP001153069">
    <property type="component" value="Unassembled WGS sequence"/>
</dbReference>
<sequence>MTSNGSLQSDEEDTEEVKDEGREQQRPQRRTTENATPSAAAHARPRHLDDEDDQQSHRVDERLADYLQSLEEQQQQGASFHPPMHGEYAIQAAEEADTGGFLPPSRLPVRDAALDAKPAAKPSVSQKRSSNDQSKPQASETKRLKAGDPSEKEGSPSRLKKPPGDEPDSSTGRPGRPFDIDDLTPTEEEIRKATIERSRSRTTVDPNAPDPEQDSPPGETEEERRRRKERVNGRRKRAKKLFHLEQLDAQVLDLTNRNEAMRAENDAFRRRLAEIQQIFFHGGVLTSELFCLPRAAHNQAAAEAQADTGAQAQNASDTNLEAAAAAAPSHDAAAILNNMGIGVPPRRLPLPQPQAIEGETHVLNQILIQQALLNSVNGNNQQGQNDNNNNYVLDQQGNLAALPILGQQTATEIILDRLRETIPLTAGEAERQRRQQQQQPPPQNPIQPPQNPQVDIVLAQLREFQRNPNQQPPIPPAGPSLAEQVELMIRPQGQRGEGQRGAEDARVDVAQPLVPQRAAPAVPNNPPHEGMAILAMLLRQEQQRRQQQQQEPPPPPPPPPNQEG</sequence>
<feature type="compositionally biased region" description="Basic and acidic residues" evidence="2">
    <location>
        <begin position="46"/>
        <end position="64"/>
    </location>
</feature>
<feature type="domain" description="BZIP" evidence="3">
    <location>
        <begin position="219"/>
        <end position="279"/>
    </location>
</feature>
<feature type="compositionally biased region" description="Acidic residues" evidence="2">
    <location>
        <begin position="9"/>
        <end position="18"/>
    </location>
</feature>
<name>A0A9N8EGN9_9STRA</name>
<feature type="compositionally biased region" description="Pro residues" evidence="2">
    <location>
        <begin position="551"/>
        <end position="564"/>
    </location>
</feature>
<feature type="compositionally biased region" description="Basic and acidic residues" evidence="2">
    <location>
        <begin position="188"/>
        <end position="199"/>
    </location>
</feature>
<feature type="coiled-coil region" evidence="1">
    <location>
        <begin position="244"/>
        <end position="278"/>
    </location>
</feature>
<comment type="caution">
    <text evidence="4">The sequence shown here is derived from an EMBL/GenBank/DDBJ whole genome shotgun (WGS) entry which is preliminary data.</text>
</comment>
<evidence type="ECO:0000259" key="3">
    <source>
        <dbReference type="PROSITE" id="PS50217"/>
    </source>
</evidence>
<reference evidence="4" key="1">
    <citation type="submission" date="2020-06" db="EMBL/GenBank/DDBJ databases">
        <authorList>
            <consortium name="Plant Systems Biology data submission"/>
        </authorList>
    </citation>
    <scope>NUCLEOTIDE SEQUENCE</scope>
    <source>
        <strain evidence="4">D6</strain>
    </source>
</reference>
<dbReference type="AlphaFoldDB" id="A0A9N8EGN9"/>
<evidence type="ECO:0000256" key="1">
    <source>
        <dbReference type="SAM" id="Coils"/>
    </source>
</evidence>
<dbReference type="PROSITE" id="PS50217">
    <property type="entry name" value="BZIP"/>
    <property type="match status" value="1"/>
</dbReference>
<evidence type="ECO:0000256" key="2">
    <source>
        <dbReference type="SAM" id="MobiDB-lite"/>
    </source>
</evidence>
<feature type="region of interest" description="Disordered" evidence="2">
    <location>
        <begin position="428"/>
        <end position="451"/>
    </location>
</feature>
<feature type="compositionally biased region" description="Basic and acidic residues" evidence="2">
    <location>
        <begin position="140"/>
        <end position="155"/>
    </location>
</feature>
<feature type="compositionally biased region" description="Basic and acidic residues" evidence="2">
    <location>
        <begin position="497"/>
        <end position="507"/>
    </location>
</feature>
<dbReference type="Gene3D" id="1.20.5.170">
    <property type="match status" value="1"/>
</dbReference>
<feature type="compositionally biased region" description="Polar residues" evidence="2">
    <location>
        <begin position="123"/>
        <end position="139"/>
    </location>
</feature>
<evidence type="ECO:0000313" key="4">
    <source>
        <dbReference type="EMBL" id="CAB9518254.1"/>
    </source>
</evidence>
<dbReference type="GO" id="GO:0003700">
    <property type="term" value="F:DNA-binding transcription factor activity"/>
    <property type="evidence" value="ECO:0007669"/>
    <property type="project" value="InterPro"/>
</dbReference>
<dbReference type="EMBL" id="CAICTM010000917">
    <property type="protein sequence ID" value="CAB9518254.1"/>
    <property type="molecule type" value="Genomic_DNA"/>
</dbReference>
<protein>
    <recommendedName>
        <fullName evidence="3">BZIP domain-containing protein</fullName>
    </recommendedName>
</protein>
<feature type="compositionally biased region" description="Pro residues" evidence="2">
    <location>
        <begin position="439"/>
        <end position="451"/>
    </location>
</feature>
<dbReference type="SMART" id="SM00338">
    <property type="entry name" value="BRLZ"/>
    <property type="match status" value="1"/>
</dbReference>
<keyword evidence="1" id="KW-0175">Coiled coil</keyword>
<feature type="region of interest" description="Disordered" evidence="2">
    <location>
        <begin position="493"/>
        <end position="564"/>
    </location>
</feature>
<proteinExistence type="predicted"/>
<keyword evidence="5" id="KW-1185">Reference proteome</keyword>